<dbReference type="Pfam" id="PF13527">
    <property type="entry name" value="Acetyltransf_9"/>
    <property type="match status" value="1"/>
</dbReference>
<dbReference type="InterPro" id="IPR051554">
    <property type="entry name" value="Acetyltransferase_Eis"/>
</dbReference>
<dbReference type="InterPro" id="IPR000182">
    <property type="entry name" value="GNAT_dom"/>
</dbReference>
<dbReference type="GO" id="GO:0034069">
    <property type="term" value="F:aminoglycoside N-acetyltransferase activity"/>
    <property type="evidence" value="ECO:0007669"/>
    <property type="project" value="TreeGrafter"/>
</dbReference>
<gene>
    <name evidence="2" type="ORF">UFOPK3376_00148</name>
</gene>
<dbReference type="Gene3D" id="3.30.1050.10">
    <property type="entry name" value="SCP2 sterol-binding domain"/>
    <property type="match status" value="1"/>
</dbReference>
<dbReference type="EMBL" id="CAFBLP010000002">
    <property type="protein sequence ID" value="CAB4858990.1"/>
    <property type="molecule type" value="Genomic_DNA"/>
</dbReference>
<dbReference type="NCBIfam" id="NF002367">
    <property type="entry name" value="PRK01346.1-4"/>
    <property type="match status" value="1"/>
</dbReference>
<protein>
    <submittedName>
        <fullName evidence="2">Unannotated protein</fullName>
    </submittedName>
</protein>
<dbReference type="AlphaFoldDB" id="A0A6J7CME4"/>
<evidence type="ECO:0000313" key="2">
    <source>
        <dbReference type="EMBL" id="CAB4858990.1"/>
    </source>
</evidence>
<sequence>MSIEIRRPTDDEWEDVCRADGRAFGVAYTTEEMAERRPFHDMTRFRIAVDDGEIVSTAGSYPFDVTLPGGTCVPMGGVTWVSTLATHRRRGIMRQVVEAVHADIDERGEPLASLWASEGSIYEHLQYGVAAQIRMTTIDPRRTGIRAEFRPAPNTVRYAEGEAAFDAMADIWERFRRGRAGEISHDPAHEEAVLARRQRPEGALSAAFYLLHDDGYAIYRIEAKWNAGHPAHTMQVIEFAAVTTEAHAALWHALLSVDLIGEIRSSIIPLDDPLPFLLENQRALRTTDLNDSIWVNVRDASICFGARSYRTSDRLVVDVDGTRWAIEGGPDGGSCRRVRTRPDLVTSHAWFSALLYGGTLPSALVAGRRMTARTDEVLHRADLFFPTSLAPYCQSHY</sequence>
<organism evidence="2">
    <name type="scientific">freshwater metagenome</name>
    <dbReference type="NCBI Taxonomy" id="449393"/>
    <lineage>
        <taxon>unclassified sequences</taxon>
        <taxon>metagenomes</taxon>
        <taxon>ecological metagenomes</taxon>
    </lineage>
</organism>
<dbReference type="PROSITE" id="PS51186">
    <property type="entry name" value="GNAT"/>
    <property type="match status" value="1"/>
</dbReference>
<dbReference type="SUPFAM" id="SSF55718">
    <property type="entry name" value="SCP-like"/>
    <property type="match status" value="1"/>
</dbReference>
<dbReference type="InterPro" id="IPR016181">
    <property type="entry name" value="Acyl_CoA_acyltransferase"/>
</dbReference>
<dbReference type="InterPro" id="IPR036527">
    <property type="entry name" value="SCP2_sterol-bd_dom_sf"/>
</dbReference>
<accession>A0A6J7CME4</accession>
<proteinExistence type="predicted"/>
<feature type="domain" description="N-acetyltransferase" evidence="1">
    <location>
        <begin position="3"/>
        <end position="152"/>
    </location>
</feature>
<dbReference type="PANTHER" id="PTHR37817:SF1">
    <property type="entry name" value="N-ACETYLTRANSFERASE EIS"/>
    <property type="match status" value="1"/>
</dbReference>
<name>A0A6J7CME4_9ZZZZ</name>
<dbReference type="GO" id="GO:0030649">
    <property type="term" value="P:aminoglycoside antibiotic catabolic process"/>
    <property type="evidence" value="ECO:0007669"/>
    <property type="project" value="TreeGrafter"/>
</dbReference>
<dbReference type="Gene3D" id="3.40.630.30">
    <property type="match status" value="2"/>
</dbReference>
<dbReference type="SUPFAM" id="SSF55729">
    <property type="entry name" value="Acyl-CoA N-acyltransferases (Nat)"/>
    <property type="match status" value="1"/>
</dbReference>
<dbReference type="InterPro" id="IPR041380">
    <property type="entry name" value="Acetyltransf_17"/>
</dbReference>
<dbReference type="CDD" id="cd04301">
    <property type="entry name" value="NAT_SF"/>
    <property type="match status" value="1"/>
</dbReference>
<reference evidence="2" key="1">
    <citation type="submission" date="2020-05" db="EMBL/GenBank/DDBJ databases">
        <authorList>
            <person name="Chiriac C."/>
            <person name="Salcher M."/>
            <person name="Ghai R."/>
            <person name="Kavagutti S V."/>
        </authorList>
    </citation>
    <scope>NUCLEOTIDE SEQUENCE</scope>
</reference>
<evidence type="ECO:0000259" key="1">
    <source>
        <dbReference type="PROSITE" id="PS51186"/>
    </source>
</evidence>
<dbReference type="Pfam" id="PF17668">
    <property type="entry name" value="Acetyltransf_17"/>
    <property type="match status" value="1"/>
</dbReference>
<dbReference type="PANTHER" id="PTHR37817">
    <property type="entry name" value="N-ACETYLTRANSFERASE EIS"/>
    <property type="match status" value="1"/>
</dbReference>